<dbReference type="SMART" id="SM01017">
    <property type="entry name" value="Arrestin_C"/>
    <property type="match status" value="1"/>
</dbReference>
<dbReference type="VEuPathDB" id="FungiDB:ASPSYDRAFT_91977"/>
<reference evidence="3" key="1">
    <citation type="journal article" date="2017" name="Genome Biol.">
        <title>Comparative genomics reveals high biological diversity and specific adaptations in the industrially and medically important fungal genus Aspergillus.</title>
        <authorList>
            <person name="de Vries R.P."/>
            <person name="Riley R."/>
            <person name="Wiebenga A."/>
            <person name="Aguilar-Osorio G."/>
            <person name="Amillis S."/>
            <person name="Uchima C.A."/>
            <person name="Anderluh G."/>
            <person name="Asadollahi M."/>
            <person name="Askin M."/>
            <person name="Barry K."/>
            <person name="Battaglia E."/>
            <person name="Bayram O."/>
            <person name="Benocci T."/>
            <person name="Braus-Stromeyer S.A."/>
            <person name="Caldana C."/>
            <person name="Canovas D."/>
            <person name="Cerqueira G.C."/>
            <person name="Chen F."/>
            <person name="Chen W."/>
            <person name="Choi C."/>
            <person name="Clum A."/>
            <person name="Dos Santos R.A."/>
            <person name="Damasio A.R."/>
            <person name="Diallinas G."/>
            <person name="Emri T."/>
            <person name="Fekete E."/>
            <person name="Flipphi M."/>
            <person name="Freyberg S."/>
            <person name="Gallo A."/>
            <person name="Gournas C."/>
            <person name="Habgood R."/>
            <person name="Hainaut M."/>
            <person name="Harispe M.L."/>
            <person name="Henrissat B."/>
            <person name="Hilden K.S."/>
            <person name="Hope R."/>
            <person name="Hossain A."/>
            <person name="Karabika E."/>
            <person name="Karaffa L."/>
            <person name="Karanyi Z."/>
            <person name="Krasevec N."/>
            <person name="Kuo A."/>
            <person name="Kusch H."/>
            <person name="LaButti K."/>
            <person name="Lagendijk E.L."/>
            <person name="Lapidus A."/>
            <person name="Levasseur A."/>
            <person name="Lindquist E."/>
            <person name="Lipzen A."/>
            <person name="Logrieco A.F."/>
            <person name="MacCabe A."/>
            <person name="Maekelae M.R."/>
            <person name="Malavazi I."/>
            <person name="Melin P."/>
            <person name="Meyer V."/>
            <person name="Mielnichuk N."/>
            <person name="Miskei M."/>
            <person name="Molnar A.P."/>
            <person name="Mule G."/>
            <person name="Ngan C.Y."/>
            <person name="Orejas M."/>
            <person name="Orosz E."/>
            <person name="Ouedraogo J.P."/>
            <person name="Overkamp K.M."/>
            <person name="Park H.-S."/>
            <person name="Perrone G."/>
            <person name="Piumi F."/>
            <person name="Punt P.J."/>
            <person name="Ram A.F."/>
            <person name="Ramon A."/>
            <person name="Rauscher S."/>
            <person name="Record E."/>
            <person name="Riano-Pachon D.M."/>
            <person name="Robert V."/>
            <person name="Roehrig J."/>
            <person name="Ruller R."/>
            <person name="Salamov A."/>
            <person name="Salih N.S."/>
            <person name="Samson R.A."/>
            <person name="Sandor E."/>
            <person name="Sanguinetti M."/>
            <person name="Schuetze T."/>
            <person name="Sepcic K."/>
            <person name="Shelest E."/>
            <person name="Sherlock G."/>
            <person name="Sophianopoulou V."/>
            <person name="Squina F.M."/>
            <person name="Sun H."/>
            <person name="Susca A."/>
            <person name="Todd R.B."/>
            <person name="Tsang A."/>
            <person name="Unkles S.E."/>
            <person name="van de Wiele N."/>
            <person name="van Rossen-Uffink D."/>
            <person name="Oliveira J.V."/>
            <person name="Vesth T.C."/>
            <person name="Visser J."/>
            <person name="Yu J.-H."/>
            <person name="Zhou M."/>
            <person name="Andersen M.R."/>
            <person name="Archer D.B."/>
            <person name="Baker S.E."/>
            <person name="Benoit I."/>
            <person name="Brakhage A.A."/>
            <person name="Braus G.H."/>
            <person name="Fischer R."/>
            <person name="Frisvad J.C."/>
            <person name="Goldman G.H."/>
            <person name="Houbraken J."/>
            <person name="Oakley B."/>
            <person name="Pocsi I."/>
            <person name="Scazzocchio C."/>
            <person name="Seiboth B."/>
            <person name="vanKuyk P.A."/>
            <person name="Wortman J."/>
            <person name="Dyer P.S."/>
            <person name="Grigoriev I.V."/>
        </authorList>
    </citation>
    <scope>NUCLEOTIDE SEQUENCE [LARGE SCALE GENOMIC DNA]</scope>
    <source>
        <strain evidence="3">CBS 593.65</strain>
    </source>
</reference>
<organism evidence="2 3">
    <name type="scientific">Aspergillus sydowii CBS 593.65</name>
    <dbReference type="NCBI Taxonomy" id="1036612"/>
    <lineage>
        <taxon>Eukaryota</taxon>
        <taxon>Fungi</taxon>
        <taxon>Dikarya</taxon>
        <taxon>Ascomycota</taxon>
        <taxon>Pezizomycotina</taxon>
        <taxon>Eurotiomycetes</taxon>
        <taxon>Eurotiomycetidae</taxon>
        <taxon>Eurotiales</taxon>
        <taxon>Aspergillaceae</taxon>
        <taxon>Aspergillus</taxon>
        <taxon>Aspergillus subgen. Nidulantes</taxon>
    </lineage>
</organism>
<gene>
    <name evidence="2" type="ORF">ASPSYDRAFT_91977</name>
</gene>
<dbReference type="AlphaFoldDB" id="A0A1L9TBB9"/>
<evidence type="ECO:0000313" key="3">
    <source>
        <dbReference type="Proteomes" id="UP000184356"/>
    </source>
</evidence>
<keyword evidence="3" id="KW-1185">Reference proteome</keyword>
<dbReference type="GeneID" id="63768653"/>
<dbReference type="InterPro" id="IPR011022">
    <property type="entry name" value="Arrestin_C-like"/>
</dbReference>
<dbReference type="GO" id="GO:0031625">
    <property type="term" value="F:ubiquitin protein ligase binding"/>
    <property type="evidence" value="ECO:0007669"/>
    <property type="project" value="TreeGrafter"/>
</dbReference>
<dbReference type="EMBL" id="KV878590">
    <property type="protein sequence ID" value="OJJ56729.1"/>
    <property type="molecule type" value="Genomic_DNA"/>
</dbReference>
<dbReference type="SUPFAM" id="SSF81296">
    <property type="entry name" value="E set domains"/>
    <property type="match status" value="1"/>
</dbReference>
<dbReference type="Gene3D" id="2.60.40.640">
    <property type="match status" value="1"/>
</dbReference>
<dbReference type="GO" id="GO:0070086">
    <property type="term" value="P:ubiquitin-dependent endocytosis"/>
    <property type="evidence" value="ECO:0007669"/>
    <property type="project" value="TreeGrafter"/>
</dbReference>
<dbReference type="InterPro" id="IPR050357">
    <property type="entry name" value="Arrestin_domain-protein"/>
</dbReference>
<dbReference type="Pfam" id="PF00339">
    <property type="entry name" value="Arrestin_N"/>
    <property type="match status" value="1"/>
</dbReference>
<name>A0A1L9TBB9_9EURO</name>
<dbReference type="Proteomes" id="UP000184356">
    <property type="component" value="Unassembled WGS sequence"/>
</dbReference>
<feature type="domain" description="Arrestin C-terminal-like" evidence="1">
    <location>
        <begin position="218"/>
        <end position="376"/>
    </location>
</feature>
<dbReference type="InterPro" id="IPR011021">
    <property type="entry name" value="Arrestin-like_N"/>
</dbReference>
<dbReference type="GO" id="GO:0005829">
    <property type="term" value="C:cytosol"/>
    <property type="evidence" value="ECO:0007669"/>
    <property type="project" value="TreeGrafter"/>
</dbReference>
<dbReference type="STRING" id="1036612.A0A1L9TBB9"/>
<dbReference type="InterPro" id="IPR014756">
    <property type="entry name" value="Ig_E-set"/>
</dbReference>
<dbReference type="PANTHER" id="PTHR11188:SF174">
    <property type="entry name" value="ARRESTIN-RELATED TRAFFICKING ADAPTER 10-RELATED"/>
    <property type="match status" value="1"/>
</dbReference>
<dbReference type="OrthoDB" id="2238745at2759"/>
<protein>
    <recommendedName>
        <fullName evidence="1">Arrestin C-terminal-like domain-containing protein</fullName>
    </recommendedName>
</protein>
<accession>A0A1L9TBB9</accession>
<evidence type="ECO:0000259" key="1">
    <source>
        <dbReference type="SMART" id="SM01017"/>
    </source>
</evidence>
<sequence>MGPVASSTDITLSITLLEPAIFLRGRRPVDPNKAKSAVVRGKLQVETKRRVQVSRITVLLRGRAITYWPGGIPEFDQFLSESRVCFSDNRASVSEICGPPEYQEYIPSPDTSTRNHDMLDKRPIAMESQTWNNGQSLEDSHFFPVGSRSYNFEFTIGSWLPETAHTTYGTVKYELEATIERPGLFKPTVRRSLEVPVIRTPAEDALDMGISRQILGAWNDRLVYSFEVSGKAFPLGSYIPVSIGLQAIGNVVCLGVSIFVTEYAKHYRNNGTLHYFQPEKDVLLFAVQVESHTQGASDREKACLSHSGNILEQFNNDLHVNLQENIRLPGCHEMTTRNPADKLYTDSTYKGLIISHRIKVRYPNLLEKTVSDIPPCTACPFPFYS</sequence>
<evidence type="ECO:0000313" key="2">
    <source>
        <dbReference type="EMBL" id="OJJ56729.1"/>
    </source>
</evidence>
<dbReference type="GO" id="GO:0030674">
    <property type="term" value="F:protein-macromolecule adaptor activity"/>
    <property type="evidence" value="ECO:0007669"/>
    <property type="project" value="TreeGrafter"/>
</dbReference>
<proteinExistence type="predicted"/>
<dbReference type="InterPro" id="IPR014752">
    <property type="entry name" value="Arrestin-like_C"/>
</dbReference>
<dbReference type="PANTHER" id="PTHR11188">
    <property type="entry name" value="ARRESTIN DOMAIN CONTAINING PROTEIN"/>
    <property type="match status" value="1"/>
</dbReference>
<dbReference type="RefSeq" id="XP_040700535.1">
    <property type="nucleotide sequence ID" value="XM_040852580.1"/>
</dbReference>